<sequence>METLPSIHHLLLFQSSRCAEVGDFTGALRGFSSLLSFTDLPGPIHFAALAARGEVHYNLEHFKRCVDDYDEAEKLRGPGPFPEQRKLRFQRGMSLAALGLGDADHEAANATLIRAVEDLNGAIAERHANLNSFQPEELFGASPAFQQYPLSRRDLCLAYGMRGIVRQRLLLATILSTTEASKVEQTARDLDRLIHEGPFLLRENLEGPEPSMPAAPGGTMDSLTAAFTGVGLNPVPPMASSGNDGMNMARQVLQELSGAPSSQAGVQSADATGFFHPLHIGGLLARSRVCYALADYEGVAETARRYVSALKGAGKDEGSLLAADLRKWISELTEAETEDNSNEFENMIRTLAELQESMDSLEEGG</sequence>
<reference evidence="1 2" key="1">
    <citation type="journal article" date="2015" name="Genome Biol. Evol.">
        <title>Phylogenomic analyses indicate that early fungi evolved digesting cell walls of algal ancestors of land plants.</title>
        <authorList>
            <person name="Chang Y."/>
            <person name="Wang S."/>
            <person name="Sekimoto S."/>
            <person name="Aerts A.L."/>
            <person name="Choi C."/>
            <person name="Clum A."/>
            <person name="LaButti K.M."/>
            <person name="Lindquist E.A."/>
            <person name="Yee Ngan C."/>
            <person name="Ohm R.A."/>
            <person name="Salamov A.A."/>
            <person name="Grigoriev I.V."/>
            <person name="Spatafora J.W."/>
            <person name="Berbee M.L."/>
        </authorList>
    </citation>
    <scope>NUCLEOTIDE SEQUENCE [LARGE SCALE GENOMIC DNA]</scope>
    <source>
        <strain evidence="1 2">JEL478</strain>
    </source>
</reference>
<evidence type="ECO:0008006" key="3">
    <source>
        <dbReference type="Google" id="ProtNLM"/>
    </source>
</evidence>
<evidence type="ECO:0000313" key="2">
    <source>
        <dbReference type="Proteomes" id="UP000070544"/>
    </source>
</evidence>
<gene>
    <name evidence="1" type="ORF">M427DRAFT_70175</name>
</gene>
<dbReference type="EMBL" id="KQ965764">
    <property type="protein sequence ID" value="KXS15078.1"/>
    <property type="molecule type" value="Genomic_DNA"/>
</dbReference>
<dbReference type="AlphaFoldDB" id="A0A139AE90"/>
<proteinExistence type="predicted"/>
<keyword evidence="2" id="KW-1185">Reference proteome</keyword>
<accession>A0A139AE90</accession>
<dbReference type="Proteomes" id="UP000070544">
    <property type="component" value="Unassembled WGS sequence"/>
</dbReference>
<dbReference type="InterPro" id="IPR011990">
    <property type="entry name" value="TPR-like_helical_dom_sf"/>
</dbReference>
<dbReference type="SUPFAM" id="SSF48452">
    <property type="entry name" value="TPR-like"/>
    <property type="match status" value="1"/>
</dbReference>
<protein>
    <recommendedName>
        <fullName evidence="3">TPR-like protein</fullName>
    </recommendedName>
</protein>
<name>A0A139AE90_GONPJ</name>
<organism evidence="1 2">
    <name type="scientific">Gonapodya prolifera (strain JEL478)</name>
    <name type="common">Monoblepharis prolifera</name>
    <dbReference type="NCBI Taxonomy" id="1344416"/>
    <lineage>
        <taxon>Eukaryota</taxon>
        <taxon>Fungi</taxon>
        <taxon>Fungi incertae sedis</taxon>
        <taxon>Chytridiomycota</taxon>
        <taxon>Chytridiomycota incertae sedis</taxon>
        <taxon>Monoblepharidomycetes</taxon>
        <taxon>Monoblepharidales</taxon>
        <taxon>Gonapodyaceae</taxon>
        <taxon>Gonapodya</taxon>
    </lineage>
</organism>
<evidence type="ECO:0000313" key="1">
    <source>
        <dbReference type="EMBL" id="KXS15078.1"/>
    </source>
</evidence>
<dbReference type="Gene3D" id="1.25.40.10">
    <property type="entry name" value="Tetratricopeptide repeat domain"/>
    <property type="match status" value="1"/>
</dbReference>
<dbReference type="OrthoDB" id="10454728at2759"/>